<dbReference type="EMBL" id="JASJQH010006926">
    <property type="protein sequence ID" value="KAK9723361.1"/>
    <property type="molecule type" value="Genomic_DNA"/>
</dbReference>
<gene>
    <name evidence="2" type="ORF">K7432_002014</name>
</gene>
<keyword evidence="3" id="KW-1185">Reference proteome</keyword>
<comment type="caution">
    <text evidence="2">The sequence shown here is derived from an EMBL/GenBank/DDBJ whole genome shotgun (WGS) entry which is preliminary data.</text>
</comment>
<dbReference type="SUPFAM" id="SSF69318">
    <property type="entry name" value="Integrin alpha N-terminal domain"/>
    <property type="match status" value="1"/>
</dbReference>
<dbReference type="Pfam" id="PF15907">
    <property type="entry name" value="Itfg2"/>
    <property type="match status" value="2"/>
</dbReference>
<organism evidence="2 3">
    <name type="scientific">Basidiobolus ranarum</name>
    <dbReference type="NCBI Taxonomy" id="34480"/>
    <lineage>
        <taxon>Eukaryota</taxon>
        <taxon>Fungi</taxon>
        <taxon>Fungi incertae sedis</taxon>
        <taxon>Zoopagomycota</taxon>
        <taxon>Entomophthoromycotina</taxon>
        <taxon>Basidiobolomycetes</taxon>
        <taxon>Basidiobolales</taxon>
        <taxon>Basidiobolaceae</taxon>
        <taxon>Basidiobolus</taxon>
    </lineage>
</organism>
<name>A0ABR2W8K3_9FUNG</name>
<accession>A0ABR2W8K3</accession>
<sequence>MQSVHSVSLVKRLKWQFTGNMNTHALTIGDVDNDNENEFVIGNINGDLSIFKGASLAGVPWKTCKGLGTITAIAVGDIRNHGKNSVVCINAEGECHIFDWPFLIDTSSTSFKFNLTDEASSLRRNSDYGSAVNQNPRGSRVVAAERLQAIEKPNITIPVPLNIVQIIISDIDGDGLNELVVGRTDRVLHSFNLKEPVVPNKRPSTPSAGPKKENTRDVSSNLSKSVKSIEEWSKHSLKGTKIVLDTKRKDYKFTEEVSTDKYALFEKHRWIFADQIGSLAVSRDANDEPLLLVAQPNACFEIIDKHGQKRSSGSNIPQDNSYGNENAEKDDYFSGEVSTELVSNVMSYDETGKPVLDFVAALTMDGLIEFHDLHNKLIKVCHLKIIHNLFAACKLDLNGDGDDEVVTCAWDGNTYIIDNSFNVVHFEFPERVCAFVAGRYAVAPGKNVPCLFYVDFQDQIYVYYDVNVKCKPSPDFLEVIKDIELDHELVAENVELEDHLLNENHLDRAAKVKFLRHCLYDVHTSVEFEQWYREHVNQKKTDSNDDEGEYTMYGV</sequence>
<proteinExistence type="predicted"/>
<dbReference type="InterPro" id="IPR028994">
    <property type="entry name" value="Integrin_alpha_N"/>
</dbReference>
<feature type="region of interest" description="Disordered" evidence="1">
    <location>
        <begin position="195"/>
        <end position="222"/>
    </location>
</feature>
<feature type="region of interest" description="Disordered" evidence="1">
    <location>
        <begin position="308"/>
        <end position="329"/>
    </location>
</feature>
<feature type="compositionally biased region" description="Polar residues" evidence="1">
    <location>
        <begin position="310"/>
        <end position="324"/>
    </location>
</feature>
<protein>
    <submittedName>
        <fullName evidence="2">Uncharacterized protein</fullName>
    </submittedName>
</protein>
<dbReference type="PANTHER" id="PTHR16317:SF1">
    <property type="entry name" value="KICSTOR COMPLEX PROTEIN ITFG2"/>
    <property type="match status" value="1"/>
</dbReference>
<evidence type="ECO:0000313" key="2">
    <source>
        <dbReference type="EMBL" id="KAK9723361.1"/>
    </source>
</evidence>
<evidence type="ECO:0000313" key="3">
    <source>
        <dbReference type="Proteomes" id="UP001479436"/>
    </source>
</evidence>
<evidence type="ECO:0000256" key="1">
    <source>
        <dbReference type="SAM" id="MobiDB-lite"/>
    </source>
</evidence>
<reference evidence="2 3" key="1">
    <citation type="submission" date="2023-04" db="EMBL/GenBank/DDBJ databases">
        <title>Genome of Basidiobolus ranarum AG-B5.</title>
        <authorList>
            <person name="Stajich J.E."/>
            <person name="Carter-House D."/>
            <person name="Gryganskyi A."/>
        </authorList>
    </citation>
    <scope>NUCLEOTIDE SEQUENCE [LARGE SCALE GENOMIC DNA]</scope>
    <source>
        <strain evidence="2 3">AG-B5</strain>
    </source>
</reference>
<dbReference type="InterPro" id="IPR031793">
    <property type="entry name" value="KICSTOR_ITFG2"/>
</dbReference>
<dbReference type="Proteomes" id="UP001479436">
    <property type="component" value="Unassembled WGS sequence"/>
</dbReference>
<dbReference type="PANTHER" id="PTHR16317">
    <property type="entry name" value="INTEGRIN ALPHA REPEAT DOMAIN-CONTAINING"/>
    <property type="match status" value="1"/>
</dbReference>